<comment type="caution">
    <text evidence="7">The sequence shown here is derived from an EMBL/GenBank/DDBJ whole genome shotgun (WGS) entry which is preliminary data.</text>
</comment>
<dbReference type="Proteomes" id="UP001173801">
    <property type="component" value="Unassembled WGS sequence"/>
</dbReference>
<dbReference type="Pfam" id="PF02522">
    <property type="entry name" value="Antibiotic_NAT"/>
    <property type="match status" value="1"/>
</dbReference>
<dbReference type="PANTHER" id="PTHR11104">
    <property type="entry name" value="AMINOGLYCOSIDE N3-ACETYLTRANSFERASE"/>
    <property type="match status" value="1"/>
</dbReference>
<comment type="similarity">
    <text evidence="1 5">Belongs to the antibiotic N-acetyltransferase family.</text>
</comment>
<dbReference type="PANTHER" id="PTHR11104:SF0">
    <property type="entry name" value="SPBETA PROPHAGE-DERIVED AMINOGLYCOSIDE N(3')-ACETYLTRANSFERASE-LIKE PROTEIN YOKD"/>
    <property type="match status" value="1"/>
</dbReference>
<evidence type="ECO:0000256" key="1">
    <source>
        <dbReference type="ARBA" id="ARBA00006383"/>
    </source>
</evidence>
<protein>
    <recommendedName>
        <fullName evidence="2 5">Aminoglycoside N(3)-acetyltransferase</fullName>
        <ecNumber evidence="5">2.3.1.-</ecNumber>
    </recommendedName>
</protein>
<evidence type="ECO:0000256" key="5">
    <source>
        <dbReference type="RuleBase" id="RU365031"/>
    </source>
</evidence>
<dbReference type="RefSeq" id="WP_284936486.1">
    <property type="nucleotide sequence ID" value="NZ_JANURM010000001.1"/>
</dbReference>
<comment type="catalytic activity">
    <reaction evidence="5">
        <text>a 2-deoxystreptamine antibiotic + acetyl-CoA = an N(3)-acetyl-2-deoxystreptamine antibiotic + CoA + H(+)</text>
        <dbReference type="Rhea" id="RHEA:12665"/>
        <dbReference type="ChEBI" id="CHEBI:15378"/>
        <dbReference type="ChEBI" id="CHEBI:57287"/>
        <dbReference type="ChEBI" id="CHEBI:57288"/>
        <dbReference type="ChEBI" id="CHEBI:57921"/>
        <dbReference type="ChEBI" id="CHEBI:77452"/>
        <dbReference type="EC" id="2.3.1.81"/>
    </reaction>
</comment>
<evidence type="ECO:0000313" key="8">
    <source>
        <dbReference type="Proteomes" id="UP001173801"/>
    </source>
</evidence>
<reference evidence="7" key="2">
    <citation type="journal article" date="2023" name="Microorganisms">
        <title>Isolation and Genomic Characteristics of Cat-Borne Campylobacter felis sp. nov. and Sheep-Borne Campylobacter ovis sp. nov.</title>
        <authorList>
            <person name="Wang H."/>
            <person name="Li Y."/>
            <person name="Gu Y."/>
            <person name="Zhou G."/>
            <person name="Chen X."/>
            <person name="Zhang X."/>
            <person name="Shao Z."/>
            <person name="Zhang J."/>
            <person name="Zhang M."/>
        </authorList>
    </citation>
    <scope>NUCLEOTIDE SEQUENCE</scope>
    <source>
        <strain evidence="7">PS10</strain>
    </source>
</reference>
<sequence length="264" mass="30485">MRELINAFEIKKGDFILIAADFRKFLRHKIRQNFDIKTIQNDIILALKNAVGTNGTLAFQTFNWDFCKGTIFDIKNTPSMTGSVGNLALKMSEFIRTKHPIYSFCVYGKFKDDLKKLNNTDAFGDDSPFAFFHQKNAKMIVLDLELNHSFTFVHYAEQRNGVSYRFIKNFTAPYTDENGVSKIKTYSMFVRKESVLTELAPLEAIFINKNAMKINKFYESEAKIINLSRAYEIIADDIKHNKARNLHKWGGVARVYNAPYERVA</sequence>
<accession>A0ABT7HM03</accession>
<reference evidence="7" key="1">
    <citation type="submission" date="2022-08" db="EMBL/GenBank/DDBJ databases">
        <authorList>
            <person name="Wang H."/>
        </authorList>
    </citation>
    <scope>NUCLEOTIDE SEQUENCE</scope>
    <source>
        <strain evidence="7">PS10</strain>
    </source>
</reference>
<evidence type="ECO:0000256" key="4">
    <source>
        <dbReference type="ARBA" id="ARBA00023315"/>
    </source>
</evidence>
<dbReference type="EC" id="2.3.1.-" evidence="5"/>
<dbReference type="InterPro" id="IPR003679">
    <property type="entry name" value="Amioglycoside_AcTrfase"/>
</dbReference>
<proteinExistence type="inferred from homology"/>
<dbReference type="EMBL" id="JANURM010000001">
    <property type="protein sequence ID" value="MDL0087972.1"/>
    <property type="molecule type" value="Genomic_DNA"/>
</dbReference>
<evidence type="ECO:0000256" key="2">
    <source>
        <dbReference type="ARBA" id="ARBA00012882"/>
    </source>
</evidence>
<keyword evidence="5" id="KW-0046">Antibiotic resistance</keyword>
<dbReference type="InterPro" id="IPR028345">
    <property type="entry name" value="Antibiotic_NAT-like"/>
</dbReference>
<keyword evidence="3 5" id="KW-0808">Transferase</keyword>
<evidence type="ECO:0000313" key="7">
    <source>
        <dbReference type="EMBL" id="MDL0087972.1"/>
    </source>
</evidence>
<keyword evidence="4 5" id="KW-0012">Acyltransferase</keyword>
<keyword evidence="8" id="KW-1185">Reference proteome</keyword>
<evidence type="ECO:0000256" key="3">
    <source>
        <dbReference type="ARBA" id="ARBA00022679"/>
    </source>
</evidence>
<name>A0ABT7HM03_9BACT</name>
<dbReference type="SUPFAM" id="SSF110710">
    <property type="entry name" value="TTHA0583/YokD-like"/>
    <property type="match status" value="1"/>
</dbReference>
<evidence type="ECO:0000313" key="6">
    <source>
        <dbReference type="EMBL" id="MDL0087761.1"/>
    </source>
</evidence>
<organism evidence="7 8">
    <name type="scientific">Campylobacter gastrosuis</name>
    <dbReference type="NCBI Taxonomy" id="2974576"/>
    <lineage>
        <taxon>Bacteria</taxon>
        <taxon>Pseudomonadati</taxon>
        <taxon>Campylobacterota</taxon>
        <taxon>Epsilonproteobacteria</taxon>
        <taxon>Campylobacterales</taxon>
        <taxon>Campylobacteraceae</taxon>
        <taxon>Campylobacter</taxon>
    </lineage>
</organism>
<gene>
    <name evidence="6" type="ORF">NYG85_00020</name>
    <name evidence="7" type="ORF">NYG85_01095</name>
</gene>
<dbReference type="EMBL" id="JANURM010000001">
    <property type="protein sequence ID" value="MDL0087761.1"/>
    <property type="molecule type" value="Genomic_DNA"/>
</dbReference>